<accession>A0A165CPF3</accession>
<protein>
    <submittedName>
        <fullName evidence="2">Uncharacterized protein</fullName>
    </submittedName>
</protein>
<proteinExistence type="predicted"/>
<name>A0A165CPF3_9BASI</name>
<dbReference type="STRING" id="1353952.A0A165CPF3"/>
<evidence type="ECO:0000313" key="3">
    <source>
        <dbReference type="Proteomes" id="UP000076842"/>
    </source>
</evidence>
<dbReference type="AlphaFoldDB" id="A0A165CPF3"/>
<dbReference type="EMBL" id="KV424123">
    <property type="protein sequence ID" value="KZT51146.1"/>
    <property type="molecule type" value="Genomic_DNA"/>
</dbReference>
<evidence type="ECO:0000313" key="2">
    <source>
        <dbReference type="EMBL" id="KZT51146.1"/>
    </source>
</evidence>
<organism evidence="2 3">
    <name type="scientific">Calocera cornea HHB12733</name>
    <dbReference type="NCBI Taxonomy" id="1353952"/>
    <lineage>
        <taxon>Eukaryota</taxon>
        <taxon>Fungi</taxon>
        <taxon>Dikarya</taxon>
        <taxon>Basidiomycota</taxon>
        <taxon>Agaricomycotina</taxon>
        <taxon>Dacrymycetes</taxon>
        <taxon>Dacrymycetales</taxon>
        <taxon>Dacrymycetaceae</taxon>
        <taxon>Calocera</taxon>
    </lineage>
</organism>
<dbReference type="Proteomes" id="UP000076842">
    <property type="component" value="Unassembled WGS sequence"/>
</dbReference>
<reference evidence="2 3" key="1">
    <citation type="journal article" date="2016" name="Mol. Biol. Evol.">
        <title>Comparative Genomics of Early-Diverging Mushroom-Forming Fungi Provides Insights into the Origins of Lignocellulose Decay Capabilities.</title>
        <authorList>
            <person name="Nagy L.G."/>
            <person name="Riley R."/>
            <person name="Tritt A."/>
            <person name="Adam C."/>
            <person name="Daum C."/>
            <person name="Floudas D."/>
            <person name="Sun H."/>
            <person name="Yadav J.S."/>
            <person name="Pangilinan J."/>
            <person name="Larsson K.H."/>
            <person name="Matsuura K."/>
            <person name="Barry K."/>
            <person name="Labutti K."/>
            <person name="Kuo R."/>
            <person name="Ohm R.A."/>
            <person name="Bhattacharya S.S."/>
            <person name="Shirouzu T."/>
            <person name="Yoshinaga Y."/>
            <person name="Martin F.M."/>
            <person name="Grigoriev I.V."/>
            <person name="Hibbett D.S."/>
        </authorList>
    </citation>
    <scope>NUCLEOTIDE SEQUENCE [LARGE SCALE GENOMIC DNA]</scope>
    <source>
        <strain evidence="2 3">HHB12733</strain>
    </source>
</reference>
<sequence length="379" mass="41750">MHAYVGPTSDTVEESQRRPCAGRGRVAHSTPAGLAAHRFRYAPLPPSIYLVAHHPFLTSVGRLVRRSTTTERLSTVVELSITQRDANVSDSAPAPQEPVDPAEVIASTAALPADMPASSSTSDMIKDDKEPKAVADDVAGGLGELLDKLRELLQLMEAETEVHPYLKISWTVLSNVAGVTRVKQEHSSKLKALIEKITDVYGFVCKARNLHDDESRVRVLSRLALQTADCGFFISSCLKDSSFMTRLAQQSHSSISAKIDEYSKSFDDLLKDFTNGSQLRTEIATMSVLEDVKRLGGLLVSQRRTASGLLQLRMQTCRISPSSAELATSLARSAWSTLGRRCWMRSGFGRRVARLEYSFSLGPLERANQRSRIRWQGGF</sequence>
<dbReference type="InParanoid" id="A0A165CPF3"/>
<evidence type="ECO:0000256" key="1">
    <source>
        <dbReference type="SAM" id="MobiDB-lite"/>
    </source>
</evidence>
<keyword evidence="3" id="KW-1185">Reference proteome</keyword>
<gene>
    <name evidence="2" type="ORF">CALCODRAFT_151391</name>
</gene>
<feature type="region of interest" description="Disordered" evidence="1">
    <location>
        <begin position="1"/>
        <end position="26"/>
    </location>
</feature>
<dbReference type="OrthoDB" id="163438at2759"/>